<protein>
    <recommendedName>
        <fullName evidence="2">NmrA-like domain-containing protein</fullName>
    </recommendedName>
</protein>
<gene>
    <name evidence="3" type="ORF">PHACADRAFT_142468</name>
</gene>
<sequence length="385" mass="42349">MAPKRHTAQASEKSPSSSRKIIVTAGEGQTGRLLIDLLVDESYRSKFRSLTALVFSEEAKSVLAEYEEIQVLVFDPKDEQSLVSAMEQVDTCMLIPPARKDKAKITRTLLEAAKKAKTVTNMVFLSSAGCDYAERGRQPRIREFIDLERLAMQPKSDPSTGETGHSTCVIRAGFYMENLLLYTKQAQSEGKLPIPIDPDHKFAPVALGDVVQVAAHALTSFGPHGLGDDVRGEILIVTGPMVTAGPELAMAASQALGTKMEFESIAERNARQILFSDQGAEIDEAEKEYLLEYYSLVREGKTNYVSNIPMLAYFGHRGQEPSDFFKVYNEEFKPKRRRTAKNGGTAESKKQPTRSSARGKGAKKAEDEDADMEGGEKTVGEELDG</sequence>
<evidence type="ECO:0000313" key="4">
    <source>
        <dbReference type="Proteomes" id="UP000008370"/>
    </source>
</evidence>
<dbReference type="Pfam" id="PF05368">
    <property type="entry name" value="NmrA"/>
    <property type="match status" value="1"/>
</dbReference>
<evidence type="ECO:0000259" key="2">
    <source>
        <dbReference type="Pfam" id="PF05368"/>
    </source>
</evidence>
<evidence type="ECO:0000313" key="3">
    <source>
        <dbReference type="EMBL" id="EKM57245.1"/>
    </source>
</evidence>
<dbReference type="EMBL" id="JH930471">
    <property type="protein sequence ID" value="EKM57245.1"/>
    <property type="molecule type" value="Genomic_DNA"/>
</dbReference>
<dbReference type="InterPro" id="IPR051604">
    <property type="entry name" value="Ergot_Alk_Oxidoreductase"/>
</dbReference>
<dbReference type="PANTHER" id="PTHR43162:SF1">
    <property type="entry name" value="PRESTALK A DIFFERENTIATION PROTEIN A"/>
    <property type="match status" value="1"/>
</dbReference>
<proteinExistence type="predicted"/>
<feature type="domain" description="NmrA-like" evidence="2">
    <location>
        <begin position="19"/>
        <end position="288"/>
    </location>
</feature>
<feature type="compositionally biased region" description="Basic and acidic residues" evidence="1">
    <location>
        <begin position="374"/>
        <end position="385"/>
    </location>
</feature>
<evidence type="ECO:0000256" key="1">
    <source>
        <dbReference type="SAM" id="MobiDB-lite"/>
    </source>
</evidence>
<dbReference type="InterPro" id="IPR008030">
    <property type="entry name" value="NmrA-like"/>
</dbReference>
<dbReference type="RefSeq" id="XP_007395063.1">
    <property type="nucleotide sequence ID" value="XM_007395001.1"/>
</dbReference>
<organism evidence="3 4">
    <name type="scientific">Phanerochaete carnosa (strain HHB-10118-sp)</name>
    <name type="common">White-rot fungus</name>
    <name type="synonym">Peniophora carnosa</name>
    <dbReference type="NCBI Taxonomy" id="650164"/>
    <lineage>
        <taxon>Eukaryota</taxon>
        <taxon>Fungi</taxon>
        <taxon>Dikarya</taxon>
        <taxon>Basidiomycota</taxon>
        <taxon>Agaricomycotina</taxon>
        <taxon>Agaricomycetes</taxon>
        <taxon>Polyporales</taxon>
        <taxon>Phanerochaetaceae</taxon>
        <taxon>Phanerochaete</taxon>
    </lineage>
</organism>
<name>K5WD93_PHACS</name>
<dbReference type="HOGENOM" id="CLU_073157_0_0_1"/>
<reference evidence="3 4" key="1">
    <citation type="journal article" date="2012" name="BMC Genomics">
        <title>Comparative genomics of the white-rot fungi, Phanerochaete carnosa and P. chrysosporium, to elucidate the genetic basis of the distinct wood types they colonize.</title>
        <authorList>
            <person name="Suzuki H."/>
            <person name="MacDonald J."/>
            <person name="Syed K."/>
            <person name="Salamov A."/>
            <person name="Hori C."/>
            <person name="Aerts A."/>
            <person name="Henrissat B."/>
            <person name="Wiebenga A."/>
            <person name="vanKuyk P.A."/>
            <person name="Barry K."/>
            <person name="Lindquist E."/>
            <person name="LaButti K."/>
            <person name="Lapidus A."/>
            <person name="Lucas S."/>
            <person name="Coutinho P."/>
            <person name="Gong Y."/>
            <person name="Samejima M."/>
            <person name="Mahadevan R."/>
            <person name="Abou-Zaid M."/>
            <person name="de Vries R.P."/>
            <person name="Igarashi K."/>
            <person name="Yadav J.S."/>
            <person name="Grigoriev I.V."/>
            <person name="Master E.R."/>
        </authorList>
    </citation>
    <scope>NUCLEOTIDE SEQUENCE [LARGE SCALE GENOMIC DNA]</scope>
    <source>
        <strain evidence="3 4">HHB-10118-sp</strain>
    </source>
</reference>
<dbReference type="PANTHER" id="PTHR43162">
    <property type="match status" value="1"/>
</dbReference>
<dbReference type="GeneID" id="18908561"/>
<dbReference type="KEGG" id="pco:PHACADRAFT_142468"/>
<keyword evidence="4" id="KW-1185">Reference proteome</keyword>
<dbReference type="Proteomes" id="UP000008370">
    <property type="component" value="Unassembled WGS sequence"/>
</dbReference>
<dbReference type="AlphaFoldDB" id="K5WD93"/>
<dbReference type="InParanoid" id="K5WD93"/>
<accession>K5WD93</accession>
<dbReference type="Gene3D" id="3.40.50.720">
    <property type="entry name" value="NAD(P)-binding Rossmann-like Domain"/>
    <property type="match status" value="1"/>
</dbReference>
<dbReference type="OrthoDB" id="10254221at2759"/>
<feature type="region of interest" description="Disordered" evidence="1">
    <location>
        <begin position="335"/>
        <end position="385"/>
    </location>
</feature>
<dbReference type="SUPFAM" id="SSF51735">
    <property type="entry name" value="NAD(P)-binding Rossmann-fold domains"/>
    <property type="match status" value="1"/>
</dbReference>
<dbReference type="InterPro" id="IPR036291">
    <property type="entry name" value="NAD(P)-bd_dom_sf"/>
</dbReference>